<feature type="binding site" evidence="18">
    <location>
        <begin position="109"/>
        <end position="113"/>
    </location>
    <ligand>
        <name>NAD(+)</name>
        <dbReference type="ChEBI" id="CHEBI:57540"/>
    </ligand>
</feature>
<evidence type="ECO:0000256" key="3">
    <source>
        <dbReference type="ARBA" id="ARBA00003485"/>
    </source>
</evidence>
<evidence type="ECO:0000259" key="19">
    <source>
        <dbReference type="Pfam" id="PF01761"/>
    </source>
</evidence>
<dbReference type="GO" id="GO:0005737">
    <property type="term" value="C:cytoplasm"/>
    <property type="evidence" value="ECO:0007669"/>
    <property type="project" value="UniProtKB-SubCell"/>
</dbReference>
<keyword evidence="9 18" id="KW-0963">Cytoplasm</keyword>
<feature type="domain" description="3-dehydroquinate synthase C-terminal" evidence="20">
    <location>
        <begin position="185"/>
        <end position="334"/>
    </location>
</feature>
<keyword evidence="22" id="KW-1185">Reference proteome</keyword>
<dbReference type="InterPro" id="IPR050071">
    <property type="entry name" value="Dehydroquinate_synthase"/>
</dbReference>
<dbReference type="GO" id="GO:0046872">
    <property type="term" value="F:metal ion binding"/>
    <property type="evidence" value="ECO:0007669"/>
    <property type="project" value="UniProtKB-KW"/>
</dbReference>
<accession>A0A1U7D959</accession>
<reference evidence="21 22" key="1">
    <citation type="submission" date="2016-03" db="EMBL/GenBank/DDBJ databases">
        <title>Deep-sea bacteria in the southern Pacific.</title>
        <authorList>
            <person name="Tang K."/>
        </authorList>
    </citation>
    <scope>NUCLEOTIDE SEQUENCE [LARGE SCALE GENOMIC DNA]</scope>
    <source>
        <strain evidence="21 22">JLT2016</strain>
    </source>
</reference>
<organism evidence="21 22">
    <name type="scientific">Salipiger profundus</name>
    <dbReference type="NCBI Taxonomy" id="1229727"/>
    <lineage>
        <taxon>Bacteria</taxon>
        <taxon>Pseudomonadati</taxon>
        <taxon>Pseudomonadota</taxon>
        <taxon>Alphaproteobacteria</taxon>
        <taxon>Rhodobacterales</taxon>
        <taxon>Roseobacteraceae</taxon>
        <taxon>Salipiger</taxon>
    </lineage>
</organism>
<evidence type="ECO:0000256" key="6">
    <source>
        <dbReference type="ARBA" id="ARBA00005412"/>
    </source>
</evidence>
<feature type="binding site" evidence="18">
    <location>
        <position position="146"/>
    </location>
    <ligand>
        <name>NAD(+)</name>
        <dbReference type="ChEBI" id="CHEBI:57540"/>
    </ligand>
</feature>
<keyword evidence="17 18" id="KW-0170">Cobalt</keyword>
<comment type="function">
    <text evidence="3 18">Catalyzes the conversion of 3-deoxy-D-arabino-heptulosonate 7-phosphate (DAHP) to dehydroquinate (DHQ).</text>
</comment>
<keyword evidence="13 18" id="KW-0862">Zinc</keyword>
<dbReference type="Pfam" id="PF24621">
    <property type="entry name" value="DHQS_C"/>
    <property type="match status" value="1"/>
</dbReference>
<feature type="binding site" evidence="18">
    <location>
        <position position="269"/>
    </location>
    <ligand>
        <name>Zn(2+)</name>
        <dbReference type="ChEBI" id="CHEBI:29105"/>
    </ligand>
</feature>
<dbReference type="InterPro" id="IPR030960">
    <property type="entry name" value="DHQS/DOIS_N"/>
</dbReference>
<comment type="similarity">
    <text evidence="6 18">Belongs to the sugar phosphate cyclases superfamily. Dehydroquinate synthase family.</text>
</comment>
<keyword evidence="12 18" id="KW-0547">Nucleotide-binding</keyword>
<dbReference type="InterPro" id="IPR030963">
    <property type="entry name" value="DHQ_synth_fam"/>
</dbReference>
<dbReference type="PANTHER" id="PTHR43622:SF7">
    <property type="entry name" value="3-DEHYDROQUINATE SYNTHASE, CHLOROPLASTIC"/>
    <property type="match status" value="1"/>
</dbReference>
<comment type="cofactor">
    <cofactor evidence="2 18">
        <name>NAD(+)</name>
        <dbReference type="ChEBI" id="CHEBI:57540"/>
    </cofactor>
</comment>
<feature type="binding site" evidence="18">
    <location>
        <position position="251"/>
    </location>
    <ligand>
        <name>Zn(2+)</name>
        <dbReference type="ChEBI" id="CHEBI:29105"/>
    </ligand>
</feature>
<dbReference type="FunFam" id="3.40.50.1970:FF:000001">
    <property type="entry name" value="3-dehydroquinate synthase"/>
    <property type="match status" value="1"/>
</dbReference>
<evidence type="ECO:0000256" key="1">
    <source>
        <dbReference type="ARBA" id="ARBA00001393"/>
    </source>
</evidence>
<keyword evidence="14 18" id="KW-0520">NAD</keyword>
<keyword evidence="15 18" id="KW-0057">Aromatic amino acid biosynthesis</keyword>
<evidence type="ECO:0000313" key="22">
    <source>
        <dbReference type="Proteomes" id="UP000186559"/>
    </source>
</evidence>
<dbReference type="EC" id="4.2.3.4" evidence="7 18"/>
<dbReference type="GO" id="GO:0009073">
    <property type="term" value="P:aromatic amino acid family biosynthetic process"/>
    <property type="evidence" value="ECO:0007669"/>
    <property type="project" value="UniProtKB-KW"/>
</dbReference>
<evidence type="ECO:0000259" key="20">
    <source>
        <dbReference type="Pfam" id="PF24621"/>
    </source>
</evidence>
<dbReference type="InterPro" id="IPR056179">
    <property type="entry name" value="DHQS_C"/>
</dbReference>
<dbReference type="GO" id="GO:0000166">
    <property type="term" value="F:nucleotide binding"/>
    <property type="evidence" value="ECO:0007669"/>
    <property type="project" value="UniProtKB-KW"/>
</dbReference>
<feature type="binding site" evidence="18">
    <location>
        <position position="155"/>
    </location>
    <ligand>
        <name>NAD(+)</name>
        <dbReference type="ChEBI" id="CHEBI:57540"/>
    </ligand>
</feature>
<evidence type="ECO:0000256" key="15">
    <source>
        <dbReference type="ARBA" id="ARBA00023141"/>
    </source>
</evidence>
<dbReference type="STRING" id="1229727.Ga0080559_TMP3846"/>
<evidence type="ECO:0000256" key="10">
    <source>
        <dbReference type="ARBA" id="ARBA00022605"/>
    </source>
</evidence>
<comment type="pathway">
    <text evidence="5 18">Metabolic intermediate biosynthesis; chorismate biosynthesis; chorismate from D-erythrose 4-phosphate and phosphoenolpyruvate: step 2/7.</text>
</comment>
<feature type="binding site" evidence="18">
    <location>
        <begin position="133"/>
        <end position="134"/>
    </location>
    <ligand>
        <name>NAD(+)</name>
        <dbReference type="ChEBI" id="CHEBI:57540"/>
    </ligand>
</feature>
<name>A0A1U7D959_9RHOB</name>
<comment type="caution">
    <text evidence="18">Lacks conserved residue(s) required for the propagation of feature annotation.</text>
</comment>
<dbReference type="SUPFAM" id="SSF56796">
    <property type="entry name" value="Dehydroquinate synthase-like"/>
    <property type="match status" value="1"/>
</dbReference>
<dbReference type="PIRSF" id="PIRSF001455">
    <property type="entry name" value="DHQ_synth"/>
    <property type="match status" value="1"/>
</dbReference>
<evidence type="ECO:0000256" key="17">
    <source>
        <dbReference type="ARBA" id="ARBA00023285"/>
    </source>
</evidence>
<dbReference type="NCBIfam" id="TIGR01357">
    <property type="entry name" value="aroB"/>
    <property type="match status" value="1"/>
</dbReference>
<dbReference type="Pfam" id="PF01761">
    <property type="entry name" value="DHQ_synthase"/>
    <property type="match status" value="1"/>
</dbReference>
<dbReference type="CDD" id="cd08195">
    <property type="entry name" value="DHQS"/>
    <property type="match status" value="1"/>
</dbReference>
<dbReference type="HAMAP" id="MF_00110">
    <property type="entry name" value="DHQ_synthase"/>
    <property type="match status" value="1"/>
</dbReference>
<dbReference type="AlphaFoldDB" id="A0A1U7D959"/>
<comment type="subcellular location">
    <subcellularLocation>
        <location evidence="4 18">Cytoplasm</location>
    </subcellularLocation>
</comment>
<evidence type="ECO:0000256" key="16">
    <source>
        <dbReference type="ARBA" id="ARBA00023239"/>
    </source>
</evidence>
<keyword evidence="16 18" id="KW-0456">Lyase</keyword>
<evidence type="ECO:0000256" key="13">
    <source>
        <dbReference type="ARBA" id="ARBA00022833"/>
    </source>
</evidence>
<evidence type="ECO:0000256" key="14">
    <source>
        <dbReference type="ARBA" id="ARBA00023027"/>
    </source>
</evidence>
<keyword evidence="10 18" id="KW-0028">Amino-acid biosynthesis</keyword>
<evidence type="ECO:0000256" key="8">
    <source>
        <dbReference type="ARBA" id="ARBA00017684"/>
    </source>
</evidence>
<dbReference type="UniPathway" id="UPA00053">
    <property type="reaction ID" value="UER00085"/>
</dbReference>
<dbReference type="GO" id="GO:0003856">
    <property type="term" value="F:3-dehydroquinate synthase activity"/>
    <property type="evidence" value="ECO:0007669"/>
    <property type="project" value="UniProtKB-UniRule"/>
</dbReference>
<evidence type="ECO:0000256" key="11">
    <source>
        <dbReference type="ARBA" id="ARBA00022723"/>
    </source>
</evidence>
<evidence type="ECO:0000313" key="21">
    <source>
        <dbReference type="EMBL" id="APX24642.1"/>
    </source>
</evidence>
<proteinExistence type="inferred from homology"/>
<evidence type="ECO:0000256" key="12">
    <source>
        <dbReference type="ARBA" id="ARBA00022741"/>
    </source>
</evidence>
<dbReference type="Gene3D" id="3.40.50.1970">
    <property type="match status" value="1"/>
</dbReference>
<protein>
    <recommendedName>
        <fullName evidence="8 18">3-dehydroquinate synthase</fullName>
        <shortName evidence="18">DHQS</shortName>
        <ecNumber evidence="7 18">4.2.3.4</ecNumber>
    </recommendedName>
</protein>
<feature type="domain" description="3-dehydroquinate synthase N-terminal" evidence="19">
    <location>
        <begin position="72"/>
        <end position="182"/>
    </location>
</feature>
<dbReference type="PANTHER" id="PTHR43622">
    <property type="entry name" value="3-DEHYDROQUINATE SYNTHASE"/>
    <property type="match status" value="1"/>
</dbReference>
<comment type="catalytic activity">
    <reaction evidence="1 18">
        <text>7-phospho-2-dehydro-3-deoxy-D-arabino-heptonate = 3-dehydroquinate + phosphate</text>
        <dbReference type="Rhea" id="RHEA:21968"/>
        <dbReference type="ChEBI" id="CHEBI:32364"/>
        <dbReference type="ChEBI" id="CHEBI:43474"/>
        <dbReference type="ChEBI" id="CHEBI:58394"/>
        <dbReference type="EC" id="4.2.3.4"/>
    </reaction>
</comment>
<dbReference type="KEGG" id="tpro:Ga0080559_TMP3846"/>
<evidence type="ECO:0000256" key="2">
    <source>
        <dbReference type="ARBA" id="ARBA00001911"/>
    </source>
</evidence>
<keyword evidence="11 18" id="KW-0479">Metal-binding</keyword>
<evidence type="ECO:0000256" key="18">
    <source>
        <dbReference type="HAMAP-Rule" id="MF_00110"/>
    </source>
</evidence>
<evidence type="ECO:0000256" key="9">
    <source>
        <dbReference type="ARBA" id="ARBA00022490"/>
    </source>
</evidence>
<dbReference type="EMBL" id="CP014796">
    <property type="protein sequence ID" value="APX24642.1"/>
    <property type="molecule type" value="Genomic_DNA"/>
</dbReference>
<dbReference type="Gene3D" id="1.20.1090.10">
    <property type="entry name" value="Dehydroquinate synthase-like - alpha domain"/>
    <property type="match status" value="1"/>
</dbReference>
<dbReference type="InterPro" id="IPR016037">
    <property type="entry name" value="DHQ_synth_AroB"/>
</dbReference>
<dbReference type="GO" id="GO:0008652">
    <property type="term" value="P:amino acid biosynthetic process"/>
    <property type="evidence" value="ECO:0007669"/>
    <property type="project" value="UniProtKB-KW"/>
</dbReference>
<comment type="cofactor">
    <cofactor evidence="18">
        <name>Co(2+)</name>
        <dbReference type="ChEBI" id="CHEBI:48828"/>
    </cofactor>
    <cofactor evidence="18">
        <name>Zn(2+)</name>
        <dbReference type="ChEBI" id="CHEBI:29105"/>
    </cofactor>
    <text evidence="18">Binds 1 divalent metal cation per subunit. Can use either Co(2+) or Zn(2+).</text>
</comment>
<sequence>MTMTETVHVPLGERAYDVRIGAGLLERAGAEIAPLLHRKRVVVVSDATVAAAHLRNFEAALSAEGIGCASLELPPGEATKCWAQLERVVEWLLEQKVERRDVVVALGGGVIGDLVGFAAAILRRGVRFVQVPTSLLAQVDSSVGGKTGINSPAGKNLIGAFHQPSLVLADIAVLDTLTERDFLAGYGEVVKYGLLGDAAFFDWLEANADAITARDREALSYAVKRSVEMKAEIVVRDETEQGDRALLNLGHTFCHALEAATGYSDRLLHGEGVAIGCALAFELSARLGLCAQEDPSRLRAHLRRMGMKTDLADIPGELPGAERLFELMGQDKKVVDGAIRFILARGIGQAFVTADVPRETVLGVLEDGLAAHRAA</sequence>
<dbReference type="Proteomes" id="UP000186559">
    <property type="component" value="Chromosome"/>
</dbReference>
<feature type="binding site" evidence="18">
    <location>
        <position position="188"/>
    </location>
    <ligand>
        <name>Zn(2+)</name>
        <dbReference type="ChEBI" id="CHEBI:29105"/>
    </ligand>
</feature>
<evidence type="ECO:0000256" key="7">
    <source>
        <dbReference type="ARBA" id="ARBA00013031"/>
    </source>
</evidence>
<gene>
    <name evidence="18" type="primary">aroB</name>
    <name evidence="21" type="ORF">Ga0080559_TMP3846</name>
</gene>
<dbReference type="GO" id="GO:0009423">
    <property type="term" value="P:chorismate biosynthetic process"/>
    <property type="evidence" value="ECO:0007669"/>
    <property type="project" value="UniProtKB-UniRule"/>
</dbReference>
<evidence type="ECO:0000256" key="4">
    <source>
        <dbReference type="ARBA" id="ARBA00004496"/>
    </source>
</evidence>
<evidence type="ECO:0000256" key="5">
    <source>
        <dbReference type="ARBA" id="ARBA00004661"/>
    </source>
</evidence>